<sequence>MKKWRNPLRTQLAALIVALAAGSSVDAIACRLLQALDDDPLPL</sequence>
<protein>
    <submittedName>
        <fullName evidence="1">Uncharacterized protein</fullName>
    </submittedName>
</protein>
<name>A0A7I7YCK9_9MYCO</name>
<accession>A0A7I7YCK9</accession>
<dbReference type="EMBL" id="AP022613">
    <property type="protein sequence ID" value="BBZ39448.1"/>
    <property type="molecule type" value="Genomic_DNA"/>
</dbReference>
<evidence type="ECO:0000313" key="2">
    <source>
        <dbReference type="Proteomes" id="UP000467385"/>
    </source>
</evidence>
<dbReference type="AlphaFoldDB" id="A0A7I7YCK9"/>
<reference evidence="1 2" key="1">
    <citation type="journal article" date="2019" name="Emerg. Microbes Infect.">
        <title>Comprehensive subspecies identification of 175 nontuberculous mycobacteria species based on 7547 genomic profiles.</title>
        <authorList>
            <person name="Matsumoto Y."/>
            <person name="Kinjo T."/>
            <person name="Motooka D."/>
            <person name="Nabeya D."/>
            <person name="Jung N."/>
            <person name="Uechi K."/>
            <person name="Horii T."/>
            <person name="Iida T."/>
            <person name="Fujita J."/>
            <person name="Nakamura S."/>
        </authorList>
    </citation>
    <scope>NUCLEOTIDE SEQUENCE [LARGE SCALE GENOMIC DNA]</scope>
    <source>
        <strain evidence="1 2">JCM 14738</strain>
    </source>
</reference>
<dbReference type="Proteomes" id="UP000467385">
    <property type="component" value="Chromosome"/>
</dbReference>
<proteinExistence type="predicted"/>
<organism evidence="1 2">
    <name type="scientific">Mycobacterium conspicuum</name>
    <dbReference type="NCBI Taxonomy" id="44010"/>
    <lineage>
        <taxon>Bacteria</taxon>
        <taxon>Bacillati</taxon>
        <taxon>Actinomycetota</taxon>
        <taxon>Actinomycetes</taxon>
        <taxon>Mycobacteriales</taxon>
        <taxon>Mycobacteriaceae</taxon>
        <taxon>Mycobacterium</taxon>
    </lineage>
</organism>
<gene>
    <name evidence="1" type="ORF">MCNS_25110</name>
</gene>
<evidence type="ECO:0000313" key="1">
    <source>
        <dbReference type="EMBL" id="BBZ39448.1"/>
    </source>
</evidence>
<keyword evidence="2" id="KW-1185">Reference proteome</keyword>